<evidence type="ECO:0000256" key="1">
    <source>
        <dbReference type="SAM" id="MobiDB-lite"/>
    </source>
</evidence>
<organism evidence="2 3">
    <name type="scientific">Acinetobacter lwoffii NCTC 5866 = CIP 64.10 = NIPH 512</name>
    <dbReference type="NCBI Taxonomy" id="981327"/>
    <lineage>
        <taxon>Bacteria</taxon>
        <taxon>Pseudomonadati</taxon>
        <taxon>Pseudomonadota</taxon>
        <taxon>Gammaproteobacteria</taxon>
        <taxon>Moraxellales</taxon>
        <taxon>Moraxellaceae</taxon>
        <taxon>Acinetobacter</taxon>
    </lineage>
</organism>
<evidence type="ECO:0000313" key="2">
    <source>
        <dbReference type="EMBL" id="ESJ96062.1"/>
    </source>
</evidence>
<evidence type="ECO:0000313" key="3">
    <source>
        <dbReference type="Proteomes" id="UP000018465"/>
    </source>
</evidence>
<sequence>MSNTEHLTTDINADADQQNLGASLLEAALFGETAEPAAETGSVPATTPEDVKADAGIASPDPVPSEPVVTPPATEPTPPVEENAENSVVLAKDGKHTIPFERLQETREQVQQYKQQVEQLTAQLAAQQTPGNTQVAQQNAAVAEAVIEASGNNADVMAMFGDFSEEAIAKGVEALVSQRVSAQVQSMMDAALAPFKQQQQLSAEQQHFAYIESAHPDYESIPESQEFQAWKDAQPSFIRSAYDDVLNKGNAEQVVELLSLYKSQNNVSPKAEAPAPTQAMVEKAKQAVQNAPSKVPHSVTDLPAGSPAALSADERLSNLSGPELLAEMENWSPDQVEAYMSRRA</sequence>
<name>A0ABN0PZN1_ACILW</name>
<dbReference type="RefSeq" id="WP_004646853.1">
    <property type="nucleotide sequence ID" value="NZ_KI530561.1"/>
</dbReference>
<comment type="caution">
    <text evidence="2">The sequence shown here is derived from an EMBL/GenBank/DDBJ whole genome shotgun (WGS) entry which is preliminary data.</text>
</comment>
<feature type="compositionally biased region" description="Pro residues" evidence="1">
    <location>
        <begin position="61"/>
        <end position="79"/>
    </location>
</feature>
<feature type="region of interest" description="Disordered" evidence="1">
    <location>
        <begin position="287"/>
        <end position="315"/>
    </location>
</feature>
<reference evidence="2 3" key="1">
    <citation type="submission" date="2013-10" db="EMBL/GenBank/DDBJ databases">
        <title>The Genome Sequence of Acinetobacter lwoffii NIPH 512.</title>
        <authorList>
            <consortium name="The Broad Institute Genomics Platform"/>
            <consortium name="The Broad Institute Genome Sequencing Center for Infectious Disease"/>
            <person name="Cerqueira G."/>
            <person name="Feldgarden M."/>
            <person name="Courvalin P."/>
            <person name="Grillot-Courvalin C."/>
            <person name="Clermont D."/>
            <person name="Rocha E."/>
            <person name="Yoon E.-J."/>
            <person name="Nemec A."/>
            <person name="Young S.K."/>
            <person name="Zeng Q."/>
            <person name="Gargeya S."/>
            <person name="Fitzgerald M."/>
            <person name="Abouelleil A."/>
            <person name="Alvarado L."/>
            <person name="Berlin A.M."/>
            <person name="Chapman S.B."/>
            <person name="Gainer-Dewar J."/>
            <person name="Goldberg J."/>
            <person name="Gnerre S."/>
            <person name="Griggs A."/>
            <person name="Gujja S."/>
            <person name="Hansen M."/>
            <person name="Howarth C."/>
            <person name="Imamovic A."/>
            <person name="Ireland A."/>
            <person name="Larimer J."/>
            <person name="McCowan C."/>
            <person name="Murphy C."/>
            <person name="Pearson M."/>
            <person name="Poon T.W."/>
            <person name="Priest M."/>
            <person name="Roberts A."/>
            <person name="Saif S."/>
            <person name="Shea T."/>
            <person name="Sykes S."/>
            <person name="Wortman J."/>
            <person name="Nusbaum C."/>
            <person name="Birren B."/>
        </authorList>
    </citation>
    <scope>NUCLEOTIDE SEQUENCE [LARGE SCALE GENOMIC DNA]</scope>
    <source>
        <strain evidence="2 3">NIPH 512</strain>
    </source>
</reference>
<protein>
    <submittedName>
        <fullName evidence="2">Uncharacterized protein</fullName>
    </submittedName>
</protein>
<keyword evidence="3" id="KW-1185">Reference proteome</keyword>
<dbReference type="Proteomes" id="UP000018465">
    <property type="component" value="Unassembled WGS sequence"/>
</dbReference>
<proteinExistence type="predicted"/>
<feature type="region of interest" description="Disordered" evidence="1">
    <location>
        <begin position="31"/>
        <end position="84"/>
    </location>
</feature>
<accession>A0ABN0PZN1</accession>
<gene>
    <name evidence="2" type="ORF">P800_00885</name>
</gene>
<dbReference type="EMBL" id="AYHO01000002">
    <property type="protein sequence ID" value="ESJ96062.1"/>
    <property type="molecule type" value="Genomic_DNA"/>
</dbReference>